<evidence type="ECO:0000256" key="3">
    <source>
        <dbReference type="SAM" id="Coils"/>
    </source>
</evidence>
<gene>
    <name evidence="7" type="primary">dosP_8</name>
    <name evidence="7" type="ORF">GALL_308140</name>
</gene>
<dbReference type="Gene3D" id="1.10.490.10">
    <property type="entry name" value="Globins"/>
    <property type="match status" value="1"/>
</dbReference>
<dbReference type="InterPro" id="IPR012292">
    <property type="entry name" value="Globin/Proto"/>
</dbReference>
<evidence type="ECO:0000313" key="7">
    <source>
        <dbReference type="EMBL" id="OIQ87324.1"/>
    </source>
</evidence>
<keyword evidence="4" id="KW-0472">Membrane</keyword>
<dbReference type="InterPro" id="IPR001633">
    <property type="entry name" value="EAL_dom"/>
</dbReference>
<dbReference type="Pfam" id="PF13185">
    <property type="entry name" value="GAF_2"/>
    <property type="match status" value="2"/>
</dbReference>
<dbReference type="CDD" id="cd14759">
    <property type="entry name" value="GS_GGDEF_2"/>
    <property type="match status" value="1"/>
</dbReference>
<evidence type="ECO:0000256" key="1">
    <source>
        <dbReference type="ARBA" id="ARBA00015125"/>
    </source>
</evidence>
<dbReference type="CDD" id="cd01948">
    <property type="entry name" value="EAL"/>
    <property type="match status" value="1"/>
</dbReference>
<dbReference type="InterPro" id="IPR044398">
    <property type="entry name" value="Globin-sensor_dom"/>
</dbReference>
<feature type="transmembrane region" description="Helical" evidence="4">
    <location>
        <begin position="263"/>
        <end position="284"/>
    </location>
</feature>
<dbReference type="SUPFAM" id="SSF141868">
    <property type="entry name" value="EAL domain-like"/>
    <property type="match status" value="1"/>
</dbReference>
<dbReference type="GO" id="GO:0019825">
    <property type="term" value="F:oxygen binding"/>
    <property type="evidence" value="ECO:0007669"/>
    <property type="project" value="InterPro"/>
</dbReference>
<dbReference type="SMART" id="SM00267">
    <property type="entry name" value="GGDEF"/>
    <property type="match status" value="1"/>
</dbReference>
<dbReference type="PROSITE" id="PS50883">
    <property type="entry name" value="EAL"/>
    <property type="match status" value="1"/>
</dbReference>
<dbReference type="GO" id="GO:0071111">
    <property type="term" value="F:cyclic-guanylate-specific phosphodiesterase activity"/>
    <property type="evidence" value="ECO:0007669"/>
    <property type="project" value="InterPro"/>
</dbReference>
<feature type="transmembrane region" description="Helical" evidence="4">
    <location>
        <begin position="20"/>
        <end position="41"/>
    </location>
</feature>
<dbReference type="InterPro" id="IPR029787">
    <property type="entry name" value="Nucleotide_cyclase"/>
</dbReference>
<dbReference type="InterPro" id="IPR029016">
    <property type="entry name" value="GAF-like_dom_sf"/>
</dbReference>
<dbReference type="InterPro" id="IPR009050">
    <property type="entry name" value="Globin-like_sf"/>
</dbReference>
<evidence type="ECO:0000256" key="4">
    <source>
        <dbReference type="SAM" id="Phobius"/>
    </source>
</evidence>
<dbReference type="PROSITE" id="PS50887">
    <property type="entry name" value="GGDEF"/>
    <property type="match status" value="1"/>
</dbReference>
<organism evidence="7">
    <name type="scientific">mine drainage metagenome</name>
    <dbReference type="NCBI Taxonomy" id="410659"/>
    <lineage>
        <taxon>unclassified sequences</taxon>
        <taxon>metagenomes</taxon>
        <taxon>ecological metagenomes</taxon>
    </lineage>
</organism>
<dbReference type="Pfam" id="PF11563">
    <property type="entry name" value="Protoglobin"/>
    <property type="match status" value="1"/>
</dbReference>
<dbReference type="NCBIfam" id="TIGR00254">
    <property type="entry name" value="GGDEF"/>
    <property type="match status" value="1"/>
</dbReference>
<feature type="coiled-coil region" evidence="3">
    <location>
        <begin position="281"/>
        <end position="308"/>
    </location>
</feature>
<keyword evidence="4" id="KW-1133">Transmembrane helix</keyword>
<dbReference type="SUPFAM" id="SSF46458">
    <property type="entry name" value="Globin-like"/>
    <property type="match status" value="1"/>
</dbReference>
<feature type="domain" description="GGDEF" evidence="6">
    <location>
        <begin position="691"/>
        <end position="829"/>
    </location>
</feature>
<dbReference type="InterPro" id="IPR035919">
    <property type="entry name" value="EAL_sf"/>
</dbReference>
<dbReference type="InterPro" id="IPR000160">
    <property type="entry name" value="GGDEF_dom"/>
</dbReference>
<dbReference type="InterPro" id="IPR043128">
    <property type="entry name" value="Rev_trsase/Diguanyl_cyclase"/>
</dbReference>
<feature type="domain" description="EAL" evidence="5">
    <location>
        <begin position="1166"/>
        <end position="1419"/>
    </location>
</feature>
<dbReference type="Gene3D" id="3.30.450.40">
    <property type="match status" value="2"/>
</dbReference>
<dbReference type="InterPro" id="IPR003018">
    <property type="entry name" value="GAF"/>
</dbReference>
<dbReference type="Gene3D" id="3.20.20.450">
    <property type="entry name" value="EAL domain"/>
    <property type="match status" value="1"/>
</dbReference>
<evidence type="ECO:0000259" key="5">
    <source>
        <dbReference type="PROSITE" id="PS50883"/>
    </source>
</evidence>
<dbReference type="PANTHER" id="PTHR33121">
    <property type="entry name" value="CYCLIC DI-GMP PHOSPHODIESTERASE PDEF"/>
    <property type="match status" value="1"/>
</dbReference>
<dbReference type="SUPFAM" id="SSF55073">
    <property type="entry name" value="Nucleotide cyclase"/>
    <property type="match status" value="1"/>
</dbReference>
<sequence>MPFPTPTPHAPSTRDDASRVMARIAAGGVLLVLLMGAVIGWSRWQDTRQRAQIVLRSYASVYARSYAQLASSRERHLRELATRLQGTPQRGHAWLARALHQWPQQRNLVLLDAHGRALQVTGPSLLYPAQQPQLPASLRQAWSACPGEQAACIAPPAPGPGGTMLGAALQRLTPPLGQAQWLAAVHLQRDAALLPELHAAYPDASLVLRRGDGSAQYAFPAAATTRRGSAAAITVAVAVDGLRDTVTIAVPRAVLLRQWLRELLPYAALLLLLSAVGATLIGVATRRLRGLERQRRDAMQRLERASAFQSFRAKSNELIAGSSSEHDLLQAICDAAIGLSDVRLAWIGRPDAQGRCEVLAAAGAVDYLDGVDISTDAQLPSGRGPFSVAWRGGVAQFNPDFGVHAQAWETRATRHGLRASAALPIRRHNRQDAILSLYWGDPIEFDDSFRAMVGDAAADISRGLERLDLIGAQREALRAHERQGELMRTVFSQIDVLIASRNEQDLLDTACTRLLEGGLFVAAWIGQPDADGTVHALAAGGEALATLAAMQLNLREAPHGALARAWNSEAKAIESDSESPLIKPWSMFALPDMSPEAITLPIRRSEQLWGLLVLVATDGADLDEIVQNTLLRTAELIGQALTEIDLKQLLQTRESEQAHLARHDALTGLANRLALDQHLPRAIARARRSGHQLAIGVLDLDDFKPVNDTYGHAAGDRLLQELAQRLQGQLREVDLLARLGGDEFVLVLDDLDALHPRQQLGVILARLHRAVEQPFDLGGGLRAEVGMSMGVALYPGDGEDADLLLRQADVALYAAKSGKGRRERWWLLSGESLDEAEDDGVEPYGDAAAELLGRVQDDLVGLEDGFIEEFYRRLGDDAASTRIIDMLTVREFEHLREQQRRHLRRLLAPTLSRREHEHGAQRLGRIHATVGVDSSAVMAAMSQYSATLHRATQGLPLRLEARVKLQAVLQDRLATELQSAQRGGLEVEHERQAHLSSMEMQLDGWEQSGQLPRQVVAHLAMLPGICGVACGRPDADNHYVLEFAAGVAADYLQALREDGHDLDFQRIASDAPGPTQRAWSSGVIASEPNEGRAQPFGPIARRFGVRSTAALPLLDRSGHVHQVITLLGQYPGQFDAAGMRLWMESVQHQLNPAFQRVLAGQAQPIAATRRAHLHELLFGSGLQMYVQPLVNMQSGEIDKVEALARLQDGDRVLAPADFLEAFGSHELRILFRRGLEQSLHWLRKWDEQGLHIDTSVNLPPSVLLDPECANWIAQALHDYGVDADRVYVELLETHEDLLDGARRDAAIASLSRLGVRLIMDDLGSGYSSLKRMRSLPFHTVKIDQQIVLQAHDDPAKTIAFIGALVRMAQGLGMQVTMEGLETDDLIEMALSLGVEHGQGYALSAPMPAAALPDWLRAWRWQRDPAQPDTALGRQALLFARDVAPLDWQRVIASHQRFSEGIGRALRGHGTPLQWALVRRDDACLLGRWMKRQEATIWPEARPLFAKAQQLHAQFHHRAGELLRLAQHEGQLERALADLDNGVIDRASDRLVRALHQLSWIMSVDAALPETIETADETD</sequence>
<dbReference type="Pfam" id="PF00990">
    <property type="entry name" value="GGDEF"/>
    <property type="match status" value="1"/>
</dbReference>
<dbReference type="PANTHER" id="PTHR33121:SF70">
    <property type="entry name" value="SIGNALING PROTEIN YKOW"/>
    <property type="match status" value="1"/>
</dbReference>
<dbReference type="EMBL" id="MLJW01000428">
    <property type="protein sequence ID" value="OIQ87324.1"/>
    <property type="molecule type" value="Genomic_DNA"/>
</dbReference>
<dbReference type="Gene3D" id="3.30.70.270">
    <property type="match status" value="1"/>
</dbReference>
<comment type="caution">
    <text evidence="7">The sequence shown here is derived from an EMBL/GenBank/DDBJ whole genome shotgun (WGS) entry which is preliminary data.</text>
</comment>
<dbReference type="SUPFAM" id="SSF55781">
    <property type="entry name" value="GAF domain-like"/>
    <property type="match status" value="3"/>
</dbReference>
<evidence type="ECO:0000259" key="6">
    <source>
        <dbReference type="PROSITE" id="PS50887"/>
    </source>
</evidence>
<protein>
    <recommendedName>
        <fullName evidence="1">Diguanylate cyclase DosC</fullName>
    </recommendedName>
    <alternativeName>
        <fullName evidence="2">Direct oxygen-sensing cyclase</fullName>
    </alternativeName>
</protein>
<evidence type="ECO:0000256" key="2">
    <source>
        <dbReference type="ARBA" id="ARBA00029839"/>
    </source>
</evidence>
<dbReference type="CDD" id="cd01949">
    <property type="entry name" value="GGDEF"/>
    <property type="match status" value="1"/>
</dbReference>
<dbReference type="InterPro" id="IPR050706">
    <property type="entry name" value="Cyclic-di-GMP_PDE-like"/>
</dbReference>
<dbReference type="GO" id="GO:0020037">
    <property type="term" value="F:heme binding"/>
    <property type="evidence" value="ECO:0007669"/>
    <property type="project" value="InterPro"/>
</dbReference>
<keyword evidence="4" id="KW-0812">Transmembrane</keyword>
<name>A0A1J5R5M9_9ZZZZ</name>
<dbReference type="Gene3D" id="1.20.120.30">
    <property type="entry name" value="Aspartate receptor, ligand-binding domain"/>
    <property type="match status" value="1"/>
</dbReference>
<reference evidence="7" key="1">
    <citation type="submission" date="2016-10" db="EMBL/GenBank/DDBJ databases">
        <title>Sequence of Gallionella enrichment culture.</title>
        <authorList>
            <person name="Poehlein A."/>
            <person name="Muehling M."/>
            <person name="Daniel R."/>
        </authorList>
    </citation>
    <scope>NUCLEOTIDE SEQUENCE</scope>
</reference>
<keyword evidence="7" id="KW-0378">Hydrolase</keyword>
<dbReference type="Pfam" id="PF00563">
    <property type="entry name" value="EAL"/>
    <property type="match status" value="1"/>
</dbReference>
<keyword evidence="3" id="KW-0175">Coiled coil</keyword>
<dbReference type="SMART" id="SM00052">
    <property type="entry name" value="EAL"/>
    <property type="match status" value="1"/>
</dbReference>
<accession>A0A1J5R5M9</accession>
<proteinExistence type="predicted"/>